<sequence length="54" mass="6145">MFSQHKFLAKQDLRGIRIKAIGADNQMKNLVSLGFLLLKLRSLSSVWNILRTCA</sequence>
<comment type="caution">
    <text evidence="1">The sequence shown here is derived from an EMBL/GenBank/DDBJ whole genome shotgun (WGS) entry which is preliminary data.</text>
</comment>
<gene>
    <name evidence="1" type="ORF">JETT_2084</name>
</gene>
<evidence type="ECO:0000313" key="2">
    <source>
        <dbReference type="Proteomes" id="UP000319783"/>
    </source>
</evidence>
<reference evidence="1 2" key="1">
    <citation type="submission" date="2019-04" db="EMBL/GenBank/DDBJ databases">
        <title>Genome of a novel bacterium Candidatus Jettenia ecosi reconstructed from metagenome of an anammox bioreactor.</title>
        <authorList>
            <person name="Mardanov A.V."/>
            <person name="Beletsky A.V."/>
            <person name="Ravin N.V."/>
            <person name="Botchkova E.A."/>
            <person name="Litti Y.V."/>
            <person name="Nozhevnikova A.N."/>
        </authorList>
    </citation>
    <scope>NUCLEOTIDE SEQUENCE [LARGE SCALE GENOMIC DNA]</scope>
    <source>
        <strain evidence="1">J2</strain>
    </source>
</reference>
<name>A0A533QAD2_9BACT</name>
<organism evidence="1 2">
    <name type="scientific">Candidatus Jettenia ecosi</name>
    <dbReference type="NCBI Taxonomy" id="2494326"/>
    <lineage>
        <taxon>Bacteria</taxon>
        <taxon>Pseudomonadati</taxon>
        <taxon>Planctomycetota</taxon>
        <taxon>Candidatus Brocadiia</taxon>
        <taxon>Candidatus Brocadiales</taxon>
        <taxon>Candidatus Brocadiaceae</taxon>
        <taxon>Candidatus Jettenia</taxon>
    </lineage>
</organism>
<dbReference type="EMBL" id="SULG01000040">
    <property type="protein sequence ID" value="TLD41658.1"/>
    <property type="molecule type" value="Genomic_DNA"/>
</dbReference>
<accession>A0A533QAD2</accession>
<dbReference type="AlphaFoldDB" id="A0A533QAD2"/>
<evidence type="ECO:0000313" key="1">
    <source>
        <dbReference type="EMBL" id="TLD41658.1"/>
    </source>
</evidence>
<dbReference type="Proteomes" id="UP000319783">
    <property type="component" value="Unassembled WGS sequence"/>
</dbReference>
<proteinExistence type="predicted"/>
<protein>
    <submittedName>
        <fullName evidence="1">Uncharacterized protein</fullName>
    </submittedName>
</protein>